<dbReference type="UniPathway" id="UPA00378"/>
<dbReference type="AlphaFoldDB" id="A0A146LBT2"/>
<comment type="subcellular location">
    <subcellularLocation>
        <location evidence="3">Endomembrane system</location>
        <topology evidence="3">Multi-pass membrane protein</topology>
    </subcellularLocation>
</comment>
<evidence type="ECO:0000256" key="9">
    <source>
        <dbReference type="ARBA" id="ARBA00022723"/>
    </source>
</evidence>
<evidence type="ECO:0000256" key="4">
    <source>
        <dbReference type="ARBA" id="ARBA00004922"/>
    </source>
</evidence>
<evidence type="ECO:0000256" key="7">
    <source>
        <dbReference type="ARBA" id="ARBA00022679"/>
    </source>
</evidence>
<dbReference type="GO" id="GO:0012505">
    <property type="term" value="C:endomembrane system"/>
    <property type="evidence" value="ECO:0007669"/>
    <property type="project" value="UniProtKB-SubCell"/>
</dbReference>
<dbReference type="PANTHER" id="PTHR13872">
    <property type="entry name" value="DOLICHYL-DIPHOSPHOOLIGOSACCHARIDE--PROTEIN GLYCOSYLTRANSFERASE SUBUNIT"/>
    <property type="match status" value="1"/>
</dbReference>
<dbReference type="InterPro" id="IPR003674">
    <property type="entry name" value="Oligo_trans_STT3"/>
</dbReference>
<keyword evidence="7 14" id="KW-0808">Transferase</keyword>
<keyword evidence="8" id="KW-0812">Transmembrane</keyword>
<evidence type="ECO:0000256" key="3">
    <source>
        <dbReference type="ARBA" id="ARBA00004127"/>
    </source>
</evidence>
<protein>
    <submittedName>
        <fullName evidence="14">Dolichyl-diphosphooligosaccharide--protein glycosyltransferase subunit STT3B</fullName>
    </submittedName>
</protein>
<keyword evidence="9" id="KW-0479">Metal-binding</keyword>
<dbReference type="GO" id="GO:0046872">
    <property type="term" value="F:metal ion binding"/>
    <property type="evidence" value="ECO:0007669"/>
    <property type="project" value="UniProtKB-KW"/>
</dbReference>
<evidence type="ECO:0000256" key="12">
    <source>
        <dbReference type="ARBA" id="ARBA00023136"/>
    </source>
</evidence>
<evidence type="ECO:0000256" key="5">
    <source>
        <dbReference type="ARBA" id="ARBA00010810"/>
    </source>
</evidence>
<evidence type="ECO:0000256" key="6">
    <source>
        <dbReference type="ARBA" id="ARBA00022676"/>
    </source>
</evidence>
<sequence>MGDRTVYVDNNTNDYFQIATVGLVLASTEKRAYQILQMWDTDYVLIFQSSMFSFGADDINKFLWMVRICNGYYPEVEEVDYLNDNGIYRVGNEASKRFRESLMYKMVYYNLPSQNGEIFDRTRKTPVTISDIDLRYLEEAYTTSNYLVRIYRVKKETDRGFVEELDMQRASLST</sequence>
<comment type="pathway">
    <text evidence="4">Protein modification; protein glycosylation.</text>
</comment>
<keyword evidence="10" id="KW-0460">Magnesium</keyword>
<dbReference type="GO" id="GO:0016020">
    <property type="term" value="C:membrane"/>
    <property type="evidence" value="ECO:0007669"/>
    <property type="project" value="InterPro"/>
</dbReference>
<comment type="cofactor">
    <cofactor evidence="1">
        <name>Mn(2+)</name>
        <dbReference type="ChEBI" id="CHEBI:29035"/>
    </cofactor>
</comment>
<evidence type="ECO:0000256" key="13">
    <source>
        <dbReference type="ARBA" id="ARBA00023211"/>
    </source>
</evidence>
<keyword evidence="11" id="KW-1133">Transmembrane helix</keyword>
<evidence type="ECO:0000256" key="8">
    <source>
        <dbReference type="ARBA" id="ARBA00022692"/>
    </source>
</evidence>
<evidence type="ECO:0000313" key="14">
    <source>
        <dbReference type="EMBL" id="JAQ05015.1"/>
    </source>
</evidence>
<reference evidence="14" key="1">
    <citation type="journal article" date="2016" name="Gigascience">
        <title>De novo construction of an expanded transcriptome assembly for the western tarnished plant bug, Lygus hesperus.</title>
        <authorList>
            <person name="Tassone E.E."/>
            <person name="Geib S.M."/>
            <person name="Hall B."/>
            <person name="Fabrick J.A."/>
            <person name="Brent C.S."/>
            <person name="Hull J.J."/>
        </authorList>
    </citation>
    <scope>NUCLEOTIDE SEQUENCE</scope>
</reference>
<keyword evidence="12" id="KW-0472">Membrane</keyword>
<name>A0A146LBT2_LYGHE</name>
<comment type="similarity">
    <text evidence="5">Belongs to the STT3 family.</text>
</comment>
<keyword evidence="6" id="KW-0328">Glycosyltransferase</keyword>
<keyword evidence="13" id="KW-0464">Manganese</keyword>
<dbReference type="PANTHER" id="PTHR13872:SF1">
    <property type="entry name" value="DOLICHYL-DIPHOSPHOOLIGOSACCHARIDE--PROTEIN GLYCOSYLTRANSFERASE SUBUNIT STT3B"/>
    <property type="match status" value="1"/>
</dbReference>
<evidence type="ECO:0000256" key="2">
    <source>
        <dbReference type="ARBA" id="ARBA00001946"/>
    </source>
</evidence>
<evidence type="ECO:0000256" key="10">
    <source>
        <dbReference type="ARBA" id="ARBA00022842"/>
    </source>
</evidence>
<evidence type="ECO:0000256" key="1">
    <source>
        <dbReference type="ARBA" id="ARBA00001936"/>
    </source>
</evidence>
<dbReference type="Gene3D" id="3.40.50.12610">
    <property type="match status" value="1"/>
</dbReference>
<gene>
    <name evidence="14" type="primary">STT3B</name>
    <name evidence="14" type="ORF">g.27378</name>
</gene>
<evidence type="ECO:0000256" key="11">
    <source>
        <dbReference type="ARBA" id="ARBA00022989"/>
    </source>
</evidence>
<accession>A0A146LBT2</accession>
<dbReference type="EMBL" id="GDHC01013614">
    <property type="protein sequence ID" value="JAQ05015.1"/>
    <property type="molecule type" value="Transcribed_RNA"/>
</dbReference>
<organism evidence="14">
    <name type="scientific">Lygus hesperus</name>
    <name type="common">Western plant bug</name>
    <dbReference type="NCBI Taxonomy" id="30085"/>
    <lineage>
        <taxon>Eukaryota</taxon>
        <taxon>Metazoa</taxon>
        <taxon>Ecdysozoa</taxon>
        <taxon>Arthropoda</taxon>
        <taxon>Hexapoda</taxon>
        <taxon>Insecta</taxon>
        <taxon>Pterygota</taxon>
        <taxon>Neoptera</taxon>
        <taxon>Paraneoptera</taxon>
        <taxon>Hemiptera</taxon>
        <taxon>Heteroptera</taxon>
        <taxon>Panheteroptera</taxon>
        <taxon>Cimicomorpha</taxon>
        <taxon>Miridae</taxon>
        <taxon>Mirini</taxon>
        <taxon>Lygus</taxon>
    </lineage>
</organism>
<dbReference type="GO" id="GO:0004576">
    <property type="term" value="F:oligosaccharyl transferase activity"/>
    <property type="evidence" value="ECO:0007669"/>
    <property type="project" value="InterPro"/>
</dbReference>
<proteinExistence type="inferred from homology"/>
<comment type="cofactor">
    <cofactor evidence="2">
        <name>Mg(2+)</name>
        <dbReference type="ChEBI" id="CHEBI:18420"/>
    </cofactor>
</comment>